<accession>A0A1V3TYK3</accession>
<organism evidence="5 6">
    <name type="scientific">Elizabethkingia meningoseptica</name>
    <name type="common">Chryseobacterium meningosepticum</name>
    <dbReference type="NCBI Taxonomy" id="238"/>
    <lineage>
        <taxon>Bacteria</taxon>
        <taxon>Pseudomonadati</taxon>
        <taxon>Bacteroidota</taxon>
        <taxon>Flavobacteriia</taxon>
        <taxon>Flavobacteriales</taxon>
        <taxon>Weeksellaceae</taxon>
        <taxon>Elizabethkingia</taxon>
    </lineage>
</organism>
<evidence type="ECO:0000259" key="2">
    <source>
        <dbReference type="Pfam" id="PF25917"/>
    </source>
</evidence>
<dbReference type="PANTHER" id="PTHR30469">
    <property type="entry name" value="MULTIDRUG RESISTANCE PROTEIN MDTA"/>
    <property type="match status" value="1"/>
</dbReference>
<dbReference type="Pfam" id="PF25989">
    <property type="entry name" value="YknX_C"/>
    <property type="match status" value="1"/>
</dbReference>
<dbReference type="EMBL" id="MPOG01000014">
    <property type="protein sequence ID" value="OOH94485.1"/>
    <property type="molecule type" value="Genomic_DNA"/>
</dbReference>
<dbReference type="Gene3D" id="1.10.287.470">
    <property type="entry name" value="Helix hairpin bin"/>
    <property type="match status" value="1"/>
</dbReference>
<comment type="caution">
    <text evidence="5">The sequence shown here is derived from an EMBL/GenBank/DDBJ whole genome shotgun (WGS) entry which is preliminary data.</text>
</comment>
<gene>
    <name evidence="5" type="ORF">BMF97_12430</name>
</gene>
<dbReference type="GO" id="GO:1990281">
    <property type="term" value="C:efflux pump complex"/>
    <property type="evidence" value="ECO:0007669"/>
    <property type="project" value="TreeGrafter"/>
</dbReference>
<keyword evidence="6" id="KW-1185">Reference proteome</keyword>
<dbReference type="Proteomes" id="UP000188947">
    <property type="component" value="Unassembled WGS sequence"/>
</dbReference>
<dbReference type="Gene3D" id="2.40.420.20">
    <property type="match status" value="1"/>
</dbReference>
<evidence type="ECO:0000259" key="3">
    <source>
        <dbReference type="Pfam" id="PF25954"/>
    </source>
</evidence>
<evidence type="ECO:0000256" key="1">
    <source>
        <dbReference type="ARBA" id="ARBA00009477"/>
    </source>
</evidence>
<dbReference type="Pfam" id="PF25917">
    <property type="entry name" value="BSH_RND"/>
    <property type="match status" value="1"/>
</dbReference>
<dbReference type="STRING" id="238.BBD35_11750"/>
<dbReference type="SUPFAM" id="SSF111369">
    <property type="entry name" value="HlyD-like secretion proteins"/>
    <property type="match status" value="1"/>
</dbReference>
<evidence type="ECO:0000313" key="6">
    <source>
        <dbReference type="Proteomes" id="UP000188947"/>
    </source>
</evidence>
<feature type="domain" description="YknX-like C-terminal permuted SH3-like" evidence="4">
    <location>
        <begin position="286"/>
        <end position="353"/>
    </location>
</feature>
<protein>
    <submittedName>
        <fullName evidence="5">Efflux transporter periplasmic adaptor subunit</fullName>
    </submittedName>
</protein>
<reference evidence="5 6" key="1">
    <citation type="submission" date="2016-11" db="EMBL/GenBank/DDBJ databases">
        <title>Genome sequence and comparative genomic analysis of clinical strain Elizabethkingia meningoseptica 61421 PRCM.</title>
        <authorList>
            <person name="Wang M."/>
            <person name="Hu S."/>
            <person name="Cao L."/>
            <person name="Jiang T."/>
            <person name="Zhou Y."/>
            <person name="Ming D."/>
        </authorList>
    </citation>
    <scope>NUCLEOTIDE SEQUENCE [LARGE SCALE GENOMIC DNA]</scope>
    <source>
        <strain evidence="5 6">61421 PRCM</strain>
    </source>
</reference>
<dbReference type="InterPro" id="IPR058792">
    <property type="entry name" value="Beta-barrel_RND_2"/>
</dbReference>
<sequence>MGRTFLYILIAAGLLGGGAYIISKNQKETNQQTAIIASTNAEIPVNAVTASFEHVGADYSSNGTFAPLQNMQLSSEISGKVTRVLVKEGDFVRAGQTLATIKKDALEVDHSNAQATYQNAVVDNQRYENAYKTGGVTKQQLDQSRLQLKNAKNALEQAGIKIGDANVRTLISGYINKKSVEPGAVVAPGTALFDIVNVSKLKLQVTVNESEVARLKVGDQIKIKASVYPDKDFAGRITFIAPLADSSLNFPVEVTIDNNPNNDLRAGMYGTAVFSSKDSGVQHAYMTLPKDAFVDGVSNNKVFVIQKDNTVKLTKVVGGRIFGDKIEIISGLNQGDKVVTSGQINLTDGTKVSIIKK</sequence>
<feature type="domain" description="CusB-like beta-barrel" evidence="3">
    <location>
        <begin position="203"/>
        <end position="276"/>
    </location>
</feature>
<comment type="similarity">
    <text evidence="1">Belongs to the membrane fusion protein (MFP) (TC 8.A.1) family.</text>
</comment>
<dbReference type="AlphaFoldDB" id="A0A1V3TYK3"/>
<dbReference type="InterPro" id="IPR006143">
    <property type="entry name" value="RND_pump_MFP"/>
</dbReference>
<name>A0A1V3TYK3_ELIME</name>
<evidence type="ECO:0000259" key="4">
    <source>
        <dbReference type="Pfam" id="PF25989"/>
    </source>
</evidence>
<feature type="domain" description="Multidrug resistance protein MdtA-like barrel-sandwich hybrid" evidence="2">
    <location>
        <begin position="72"/>
        <end position="196"/>
    </location>
</feature>
<evidence type="ECO:0000313" key="5">
    <source>
        <dbReference type="EMBL" id="OOH94485.1"/>
    </source>
</evidence>
<dbReference type="KEGG" id="emg:BBD33_09385"/>
<dbReference type="InterPro" id="IPR058637">
    <property type="entry name" value="YknX-like_C"/>
</dbReference>
<dbReference type="Pfam" id="PF25954">
    <property type="entry name" value="Beta-barrel_RND_2"/>
    <property type="match status" value="1"/>
</dbReference>
<proteinExistence type="inferred from homology"/>
<dbReference type="Gene3D" id="2.40.30.170">
    <property type="match status" value="1"/>
</dbReference>
<dbReference type="NCBIfam" id="TIGR01730">
    <property type="entry name" value="RND_mfp"/>
    <property type="match status" value="1"/>
</dbReference>
<dbReference type="Gene3D" id="2.40.50.100">
    <property type="match status" value="1"/>
</dbReference>
<dbReference type="InterPro" id="IPR058625">
    <property type="entry name" value="MdtA-like_BSH"/>
</dbReference>
<dbReference type="GO" id="GO:0015562">
    <property type="term" value="F:efflux transmembrane transporter activity"/>
    <property type="evidence" value="ECO:0007669"/>
    <property type="project" value="TreeGrafter"/>
</dbReference>